<evidence type="ECO:0000256" key="1">
    <source>
        <dbReference type="SAM" id="MobiDB-lite"/>
    </source>
</evidence>
<evidence type="ECO:0000313" key="4">
    <source>
        <dbReference type="Proteomes" id="UP001501414"/>
    </source>
</evidence>
<dbReference type="RefSeq" id="WP_344017434.1">
    <property type="nucleotide sequence ID" value="NZ_BAAAJK010000001.1"/>
</dbReference>
<name>A0ABN1XLQ7_9PSEU</name>
<feature type="compositionally biased region" description="Low complexity" evidence="1">
    <location>
        <begin position="80"/>
        <end position="95"/>
    </location>
</feature>
<dbReference type="EMBL" id="BAAAJK010000001">
    <property type="protein sequence ID" value="GAA1378808.1"/>
    <property type="molecule type" value="Genomic_DNA"/>
</dbReference>
<evidence type="ECO:0000313" key="3">
    <source>
        <dbReference type="EMBL" id="GAA1378808.1"/>
    </source>
</evidence>
<keyword evidence="2" id="KW-0472">Membrane</keyword>
<dbReference type="Proteomes" id="UP001501414">
    <property type="component" value="Unassembled WGS sequence"/>
</dbReference>
<feature type="transmembrane region" description="Helical" evidence="2">
    <location>
        <begin position="38"/>
        <end position="59"/>
    </location>
</feature>
<keyword evidence="4" id="KW-1185">Reference proteome</keyword>
<proteinExistence type="predicted"/>
<keyword evidence="2" id="KW-0812">Transmembrane</keyword>
<accession>A0ABN1XLQ7</accession>
<organism evidence="3 4">
    <name type="scientific">Pseudonocardia kongjuensis</name>
    <dbReference type="NCBI Taxonomy" id="102227"/>
    <lineage>
        <taxon>Bacteria</taxon>
        <taxon>Bacillati</taxon>
        <taxon>Actinomycetota</taxon>
        <taxon>Actinomycetes</taxon>
        <taxon>Pseudonocardiales</taxon>
        <taxon>Pseudonocardiaceae</taxon>
        <taxon>Pseudonocardia</taxon>
    </lineage>
</organism>
<feature type="compositionally biased region" description="Pro residues" evidence="1">
    <location>
        <begin position="96"/>
        <end position="116"/>
    </location>
</feature>
<reference evidence="3 4" key="1">
    <citation type="journal article" date="2019" name="Int. J. Syst. Evol. Microbiol.">
        <title>The Global Catalogue of Microorganisms (GCM) 10K type strain sequencing project: providing services to taxonomists for standard genome sequencing and annotation.</title>
        <authorList>
            <consortium name="The Broad Institute Genomics Platform"/>
            <consortium name="The Broad Institute Genome Sequencing Center for Infectious Disease"/>
            <person name="Wu L."/>
            <person name="Ma J."/>
        </authorList>
    </citation>
    <scope>NUCLEOTIDE SEQUENCE [LARGE SCALE GENOMIC DNA]</scope>
    <source>
        <strain evidence="3 4">JCM 11896</strain>
    </source>
</reference>
<protein>
    <submittedName>
        <fullName evidence="3">Uncharacterized protein</fullName>
    </submittedName>
</protein>
<keyword evidence="2" id="KW-1133">Transmembrane helix</keyword>
<evidence type="ECO:0000256" key="2">
    <source>
        <dbReference type="SAM" id="Phobius"/>
    </source>
</evidence>
<comment type="caution">
    <text evidence="3">The sequence shown here is derived from an EMBL/GenBank/DDBJ whole genome shotgun (WGS) entry which is preliminary data.</text>
</comment>
<gene>
    <name evidence="3" type="ORF">GCM10009613_00500</name>
</gene>
<feature type="region of interest" description="Disordered" evidence="1">
    <location>
        <begin position="80"/>
        <end position="116"/>
    </location>
</feature>
<sequence length="116" mass="11374">MNGFVLTWIAFGVMLALFAARAWVVETNRGRLTTAGSAQRGLTAAVAGSVVVLVVLLGLNGGVTLIDLLVNGEAELTAPADAATGGAGPGEAPVDPAAPAPADPVDPAPVDPPPAP</sequence>